<dbReference type="PANTHER" id="PTHR10872">
    <property type="entry name" value="SH2B ADAPTER PROTEIN"/>
    <property type="match status" value="1"/>
</dbReference>
<reference evidence="9" key="1">
    <citation type="submission" date="2014-01" db="EMBL/GenBank/DDBJ databases">
        <authorList>
            <person name="Aslett M."/>
        </authorList>
    </citation>
    <scope>NUCLEOTIDE SEQUENCE</scope>
</reference>
<comment type="similarity">
    <text evidence="1">Belongs to the IWR1/SLC7A6OS family.</text>
</comment>
<dbReference type="Pfam" id="PF00017">
    <property type="entry name" value="SH2"/>
    <property type="match status" value="1"/>
</dbReference>
<evidence type="ECO:0000259" key="8">
    <source>
        <dbReference type="PROSITE" id="PS50003"/>
    </source>
</evidence>
<dbReference type="Pfam" id="PF08574">
    <property type="entry name" value="Iwr1"/>
    <property type="match status" value="1"/>
</dbReference>
<dbReference type="GO" id="GO:0005068">
    <property type="term" value="F:transmembrane receptor protein tyrosine kinase adaptor activity"/>
    <property type="evidence" value="ECO:0007669"/>
    <property type="project" value="TreeGrafter"/>
</dbReference>
<comment type="similarity">
    <text evidence="2">Belongs to the SH2B adapter family.</text>
</comment>
<dbReference type="Gene3D" id="3.30.505.10">
    <property type="entry name" value="SH2 domain"/>
    <property type="match status" value="1"/>
</dbReference>
<evidence type="ECO:0000313" key="10">
    <source>
        <dbReference type="Proteomes" id="UP000030665"/>
    </source>
</evidence>
<dbReference type="GO" id="GO:0035556">
    <property type="term" value="P:intracellular signal transduction"/>
    <property type="evidence" value="ECO:0007669"/>
    <property type="project" value="TreeGrafter"/>
</dbReference>
<sequence>MDPELTTEHQFDAVSAMNSQTPPVVLRVKRKAGIGANSSLVMVPKKCRRSGEGDGPTSFVADLVHSGSRSSPAELVTSLKRALPSQVLDDLATSSKRLRVIDLEMSDNFPSSLKVTGNEYLLLDKAVLTSPLAVDTPDGENSVHELISQFGAMEAFNELESFVSEDTSGASANARSPITMNGVPLLRSSCVDNYDYYVADACDESFLNWDMMTDDINEMFAFEMVGKPGSFVDDWSSCGDEDDSEDSNAENYFRNDYPDEESEDDADVSGSSSDASLQRPKESNFRLRTSVMLSVNVGSLRRGKDSAKSSSVAWEEFCDSCAKFAAYDFAQSWHNYLAENPTAIDKVSEQEVASKFVDAFVRYFENEARRICRTSRLLNDSVVSNGSHSLFTSESALCRNGGARAQYVNSLCSSETDSDCSNSNLSHEFSLKKKRGLFSRLSYKSVKRSLFKKPSLEESVFPDSCKSERPLSKQRNRSKTCAKTVVEIIHEGSVNFICGRELDREKWEKGRMVLVKTVGGYLLEFYAPPKASKPKNGIFCFLITEVRETTALETPDCDNTFVLKAMSAFLAENLKEYIVQAKSRREMREWLSAISSCTDDSLGASTGADSSERLNMIGSASAKSEGAFRCGDFHSLPLRGGLFTSRRSYLFSQYSSVCAGSSATRKAHMRLSSIFAAREFPVRSSGNHLFSSSQLRRSYSSSQASNPTTSVRHHLRSSGSALLNGLRGLQMSAGALHDTSTCPFGNLFGTYAGRWLVISGIRRMLEKYPWFHGNLSRNDATTLVIQSGVEGHGLFLVRQSETRSGEYVLTFSCFGRAKHLRMTVLGRGQCRVQHLWFDSVFDMLEHFRTHHIPLQTNAREGPSSNGGVLLTDYVIAWPPNQPHQRTTPADPRNYMTHGGSVRMTAHSLEQLAIEQGQPQQQQTIWQGRAENTYQFT</sequence>
<dbReference type="CDD" id="cd01231">
    <property type="entry name" value="PH_SH2B_family"/>
    <property type="match status" value="1"/>
</dbReference>
<dbReference type="SUPFAM" id="SSF109805">
    <property type="entry name" value="Phenylalanine zipper"/>
    <property type="match status" value="1"/>
</dbReference>
<feature type="compositionally biased region" description="Acidic residues" evidence="6">
    <location>
        <begin position="239"/>
        <end position="248"/>
    </location>
</feature>
<dbReference type="GO" id="GO:0005886">
    <property type="term" value="C:plasma membrane"/>
    <property type="evidence" value="ECO:0007669"/>
    <property type="project" value="TreeGrafter"/>
</dbReference>
<dbReference type="InterPro" id="IPR011993">
    <property type="entry name" value="PH-like_dom_sf"/>
</dbReference>
<dbReference type="AlphaFoldDB" id="A0A077ZBC3"/>
<dbReference type="Gene3D" id="6.10.140.110">
    <property type="match status" value="1"/>
</dbReference>
<dbReference type="InterPro" id="IPR015012">
    <property type="entry name" value="Phe_ZIP"/>
</dbReference>
<name>A0A077ZBC3_TRITR</name>
<gene>
    <name evidence="9" type="ORF">TTRE_0000594501</name>
</gene>
<dbReference type="InterPro" id="IPR000980">
    <property type="entry name" value="SH2"/>
</dbReference>
<dbReference type="OrthoDB" id="10047184at2759"/>
<keyword evidence="10" id="KW-1185">Reference proteome</keyword>
<dbReference type="SMART" id="SM00252">
    <property type="entry name" value="SH2"/>
    <property type="match status" value="1"/>
</dbReference>
<accession>A0A077ZBC3</accession>
<keyword evidence="4 5" id="KW-0727">SH2 domain</keyword>
<evidence type="ECO:0000256" key="3">
    <source>
        <dbReference type="ARBA" id="ARBA00022553"/>
    </source>
</evidence>
<dbReference type="Pfam" id="PF08916">
    <property type="entry name" value="Phe_ZIP"/>
    <property type="match status" value="1"/>
</dbReference>
<feature type="domain" description="SH2" evidence="7">
    <location>
        <begin position="770"/>
        <end position="863"/>
    </location>
</feature>
<dbReference type="SUPFAM" id="SSF50729">
    <property type="entry name" value="PH domain-like"/>
    <property type="match status" value="1"/>
</dbReference>
<organism evidence="9 10">
    <name type="scientific">Trichuris trichiura</name>
    <name type="common">Whipworm</name>
    <name type="synonym">Trichocephalus trichiurus</name>
    <dbReference type="NCBI Taxonomy" id="36087"/>
    <lineage>
        <taxon>Eukaryota</taxon>
        <taxon>Metazoa</taxon>
        <taxon>Ecdysozoa</taxon>
        <taxon>Nematoda</taxon>
        <taxon>Enoplea</taxon>
        <taxon>Dorylaimia</taxon>
        <taxon>Trichinellida</taxon>
        <taxon>Trichuridae</taxon>
        <taxon>Trichuris</taxon>
    </lineage>
</organism>
<dbReference type="InterPro" id="IPR036860">
    <property type="entry name" value="SH2_dom_sf"/>
</dbReference>
<dbReference type="SUPFAM" id="SSF55550">
    <property type="entry name" value="SH2 domain"/>
    <property type="match status" value="1"/>
</dbReference>
<dbReference type="Gene3D" id="2.30.29.30">
    <property type="entry name" value="Pleckstrin-homology domain (PH domain)/Phosphotyrosine-binding domain (PTB)"/>
    <property type="match status" value="1"/>
</dbReference>
<protein>
    <submittedName>
        <fullName evidence="9">SH2B adapter protein 2</fullName>
    </submittedName>
</protein>
<dbReference type="Pfam" id="PF00169">
    <property type="entry name" value="PH"/>
    <property type="match status" value="1"/>
</dbReference>
<evidence type="ECO:0000256" key="5">
    <source>
        <dbReference type="PROSITE-ProRule" id="PRU00191"/>
    </source>
</evidence>
<evidence type="ECO:0000313" key="9">
    <source>
        <dbReference type="EMBL" id="CDW57652.1"/>
    </source>
</evidence>
<feature type="compositionally biased region" description="Acidic residues" evidence="6">
    <location>
        <begin position="258"/>
        <end position="267"/>
    </location>
</feature>
<dbReference type="InterPro" id="IPR001849">
    <property type="entry name" value="PH_domain"/>
</dbReference>
<evidence type="ECO:0000256" key="6">
    <source>
        <dbReference type="SAM" id="MobiDB-lite"/>
    </source>
</evidence>
<dbReference type="SMART" id="SM00233">
    <property type="entry name" value="PH"/>
    <property type="match status" value="1"/>
</dbReference>
<dbReference type="EMBL" id="HG806195">
    <property type="protein sequence ID" value="CDW57652.1"/>
    <property type="molecule type" value="Genomic_DNA"/>
</dbReference>
<feature type="domain" description="PH" evidence="8">
    <location>
        <begin position="487"/>
        <end position="599"/>
    </location>
</feature>
<dbReference type="STRING" id="36087.A0A077ZBC3"/>
<dbReference type="CDD" id="cd10346">
    <property type="entry name" value="SH2_SH2B_family"/>
    <property type="match status" value="1"/>
</dbReference>
<dbReference type="PROSITE" id="PS50003">
    <property type="entry name" value="PH_DOMAIN"/>
    <property type="match status" value="1"/>
</dbReference>
<evidence type="ECO:0000256" key="1">
    <source>
        <dbReference type="ARBA" id="ARBA00010218"/>
    </source>
</evidence>
<dbReference type="InterPro" id="IPR035057">
    <property type="entry name" value="SH2B1_SH2"/>
</dbReference>
<dbReference type="PANTHER" id="PTHR10872:SF2">
    <property type="entry name" value="LNK, ISOFORM D"/>
    <property type="match status" value="1"/>
</dbReference>
<keyword evidence="3" id="KW-0597">Phosphoprotein</keyword>
<dbReference type="Proteomes" id="UP000030665">
    <property type="component" value="Unassembled WGS sequence"/>
</dbReference>
<dbReference type="InterPro" id="IPR036290">
    <property type="entry name" value="Phe_ZIP_sf"/>
</dbReference>
<evidence type="ECO:0000256" key="2">
    <source>
        <dbReference type="ARBA" id="ARBA00010220"/>
    </source>
</evidence>
<evidence type="ECO:0000256" key="4">
    <source>
        <dbReference type="ARBA" id="ARBA00022999"/>
    </source>
</evidence>
<feature type="region of interest" description="Disordered" evidence="6">
    <location>
        <begin position="235"/>
        <end position="283"/>
    </location>
</feature>
<reference evidence="9" key="2">
    <citation type="submission" date="2014-03" db="EMBL/GenBank/DDBJ databases">
        <title>The whipworm genome and dual-species transcriptomics of an intimate host-pathogen interaction.</title>
        <authorList>
            <person name="Foth B.J."/>
            <person name="Tsai I.J."/>
            <person name="Reid A.J."/>
            <person name="Bancroft A.J."/>
            <person name="Nichol S."/>
            <person name="Tracey A."/>
            <person name="Holroyd N."/>
            <person name="Cotton J.A."/>
            <person name="Stanley E.J."/>
            <person name="Zarowiecki M."/>
            <person name="Liu J.Z."/>
            <person name="Huckvale T."/>
            <person name="Cooper P.J."/>
            <person name="Grencis R.K."/>
            <person name="Berriman M."/>
        </authorList>
    </citation>
    <scope>NUCLEOTIDE SEQUENCE [LARGE SCALE GENOMIC DNA]</scope>
</reference>
<dbReference type="PROSITE" id="PS50001">
    <property type="entry name" value="SH2"/>
    <property type="match status" value="1"/>
</dbReference>
<proteinExistence type="inferred from homology"/>
<evidence type="ECO:0000259" key="7">
    <source>
        <dbReference type="PROSITE" id="PS50001"/>
    </source>
</evidence>
<dbReference type="InterPro" id="IPR013883">
    <property type="entry name" value="TF_Iwr1_dom"/>
</dbReference>
<dbReference type="PRINTS" id="PR00401">
    <property type="entry name" value="SH2DOMAIN"/>
</dbReference>
<dbReference type="InterPro" id="IPR030523">
    <property type="entry name" value="SH2B"/>
</dbReference>